<protein>
    <recommendedName>
        <fullName evidence="3">histidine kinase</fullName>
        <ecNumber evidence="3">2.7.13.3</ecNumber>
    </recommendedName>
</protein>
<dbReference type="InterPro" id="IPR003660">
    <property type="entry name" value="HAMP_dom"/>
</dbReference>
<dbReference type="InterPro" id="IPR003661">
    <property type="entry name" value="HisK_dim/P_dom"/>
</dbReference>
<dbReference type="Gene3D" id="3.40.50.2300">
    <property type="match status" value="1"/>
</dbReference>
<feature type="modified residue" description="4-aspartylphosphate" evidence="9">
    <location>
        <position position="691"/>
    </location>
</feature>
<dbReference type="Gene3D" id="6.10.340.10">
    <property type="match status" value="1"/>
</dbReference>
<feature type="domain" description="HPt" evidence="15">
    <location>
        <begin position="786"/>
        <end position="881"/>
    </location>
</feature>
<keyword evidence="11" id="KW-0472">Membrane</keyword>
<keyword evidence="4 9" id="KW-0597">Phosphoprotein</keyword>
<dbReference type="RefSeq" id="WP_369454691.1">
    <property type="nucleotide sequence ID" value="NZ_JBGCUO010000001.1"/>
</dbReference>
<feature type="transmembrane region" description="Helical" evidence="11">
    <location>
        <begin position="12"/>
        <end position="31"/>
    </location>
</feature>
<dbReference type="Pfam" id="PF00072">
    <property type="entry name" value="Response_reg"/>
    <property type="match status" value="1"/>
</dbReference>
<evidence type="ECO:0000259" key="15">
    <source>
        <dbReference type="PROSITE" id="PS50894"/>
    </source>
</evidence>
<evidence type="ECO:0000256" key="10">
    <source>
        <dbReference type="SAM" id="Coils"/>
    </source>
</evidence>
<accession>A0ABV4AF22</accession>
<feature type="domain" description="Response regulatory" evidence="13">
    <location>
        <begin position="642"/>
        <end position="759"/>
    </location>
</feature>
<dbReference type="InterPro" id="IPR036890">
    <property type="entry name" value="HATPase_C_sf"/>
</dbReference>
<keyword evidence="11" id="KW-0812">Transmembrane</keyword>
<keyword evidence="11" id="KW-1133">Transmembrane helix</keyword>
<feature type="domain" description="HAMP" evidence="14">
    <location>
        <begin position="170"/>
        <end position="222"/>
    </location>
</feature>
<proteinExistence type="predicted"/>
<dbReference type="CDD" id="cd16922">
    <property type="entry name" value="HATPase_EvgS-ArcB-TorS-like"/>
    <property type="match status" value="1"/>
</dbReference>
<keyword evidence="10" id="KW-0175">Coiled coil</keyword>
<dbReference type="Pfam" id="PF01627">
    <property type="entry name" value="Hpt"/>
    <property type="match status" value="1"/>
</dbReference>
<dbReference type="Pfam" id="PF00512">
    <property type="entry name" value="HisKA"/>
    <property type="match status" value="1"/>
</dbReference>
<evidence type="ECO:0000256" key="1">
    <source>
        <dbReference type="ARBA" id="ARBA00000085"/>
    </source>
</evidence>
<dbReference type="PROSITE" id="PS50110">
    <property type="entry name" value="RESPONSE_REGULATORY"/>
    <property type="match status" value="1"/>
</dbReference>
<dbReference type="SUPFAM" id="SSF52172">
    <property type="entry name" value="CheY-like"/>
    <property type="match status" value="2"/>
</dbReference>
<dbReference type="CDD" id="cd06225">
    <property type="entry name" value="HAMP"/>
    <property type="match status" value="1"/>
</dbReference>
<dbReference type="Gene3D" id="3.30.565.10">
    <property type="entry name" value="Histidine kinase-like ATPase, C-terminal domain"/>
    <property type="match status" value="1"/>
</dbReference>
<sequence length="886" mass="98718">MPSLSLRTRMLLMTALPTLLAVLALGGYLLVTRLTDIHSHSEHLQRLVVDSYSARLQALAADSSDLLPTLMQQLLDEQDVRAARFTRPGQTALHVGPRMQTATAARGVLQHGQETVRWQRELAPPALGTLEVEFSTARQQIQVLKTLLTLLVGTGLLLGLAVIPALRYNQQLTAQLTEYGRTLRQIRAGQLGVRLHTGARGELAVLERTINQMAAALEEQQNELRQNVDQATEDLRETLETIEIQNIELDMARKQAVKASQIKSEFLANMSHEIRTPLNGIIGFTRLLLRSSLDPRQREYLSTIRKSSESLLAIINDILDFSKIEAGKLSLDRVPLHLHDLIEEVQTLLAPLAQEKGLEQAAIIYSDVPLQLIGDPLRVRQVLTNLMNNAIKFTDQGSVVVRAMLEELRDQQATLKIAVTDTGTGIDEAMQKELFRAFTQIDQSAARRLGGSGLGLAISKRIVEEMGGEIGVESDSGQGATFWFTLRLEVDPHPSALDGFRAFRGRRALLAEANEHARLGLYHMLRAWGMEVDTVQSVEHLGNALSDPQRPQADFVLVGLPPQPLPGAQLSALVERLDHYAHQGTVLLSNYRDRLQTLSSEHRYLRTLGKPATRLRLYDLLLDLSGQSQPRLPAPSDPRTLSVLVVDDHPGNLRLASVFLEEMGVKVTACASGEQALTAHQQQPFDLVFMDIQMPGLDGLETTRRLRLQDQTGRHLPIIALTAHALEDERLRLLKNGMDDYLSKPVSEAHLRHMLDKWVPRKQDSGPAFFDRHQALSRAGGRESLAEELHGMLLSALEEDHEVIHHGLGEELGQEDWPRLLEAVHKLHGATRYCGFLRLEQLTRQAEEALKSNAQQASRRRAVETLLVEVRRVREQAPDSLLGLDN</sequence>
<dbReference type="InterPro" id="IPR036641">
    <property type="entry name" value="HPT_dom_sf"/>
</dbReference>
<comment type="catalytic activity">
    <reaction evidence="1">
        <text>ATP + protein L-histidine = ADP + protein N-phospho-L-histidine.</text>
        <dbReference type="EC" id="2.7.13.3"/>
    </reaction>
</comment>
<evidence type="ECO:0000259" key="13">
    <source>
        <dbReference type="PROSITE" id="PS50110"/>
    </source>
</evidence>
<dbReference type="PRINTS" id="PR00344">
    <property type="entry name" value="BCTRLSENSOR"/>
</dbReference>
<keyword evidence="6" id="KW-0418">Kinase</keyword>
<feature type="coiled-coil region" evidence="10">
    <location>
        <begin position="203"/>
        <end position="255"/>
    </location>
</feature>
<dbReference type="SMART" id="SM00304">
    <property type="entry name" value="HAMP"/>
    <property type="match status" value="1"/>
</dbReference>
<comment type="subcellular location">
    <subcellularLocation>
        <location evidence="2">Membrane</location>
    </subcellularLocation>
</comment>
<feature type="modified residue" description="Phosphohistidine" evidence="8">
    <location>
        <position position="825"/>
    </location>
</feature>
<dbReference type="InterPro" id="IPR008207">
    <property type="entry name" value="Sig_transdc_His_kin_Hpt_dom"/>
</dbReference>
<organism evidence="16 17">
    <name type="scientific">Isoalcanivorax beigongshangi</name>
    <dbReference type="NCBI Taxonomy" id="3238810"/>
    <lineage>
        <taxon>Bacteria</taxon>
        <taxon>Pseudomonadati</taxon>
        <taxon>Pseudomonadota</taxon>
        <taxon>Gammaproteobacteria</taxon>
        <taxon>Oceanospirillales</taxon>
        <taxon>Alcanivoracaceae</taxon>
        <taxon>Isoalcanivorax</taxon>
    </lineage>
</organism>
<dbReference type="InterPro" id="IPR003594">
    <property type="entry name" value="HATPase_dom"/>
</dbReference>
<dbReference type="PROSITE" id="PS50894">
    <property type="entry name" value="HPT"/>
    <property type="match status" value="1"/>
</dbReference>
<feature type="domain" description="Histidine kinase" evidence="12">
    <location>
        <begin position="269"/>
        <end position="490"/>
    </location>
</feature>
<evidence type="ECO:0000313" key="17">
    <source>
        <dbReference type="Proteomes" id="UP001562065"/>
    </source>
</evidence>
<evidence type="ECO:0000256" key="4">
    <source>
        <dbReference type="ARBA" id="ARBA00022553"/>
    </source>
</evidence>
<dbReference type="SMART" id="SM00388">
    <property type="entry name" value="HisKA"/>
    <property type="match status" value="1"/>
</dbReference>
<dbReference type="CDD" id="cd17546">
    <property type="entry name" value="REC_hyHK_CKI1_RcsC-like"/>
    <property type="match status" value="1"/>
</dbReference>
<dbReference type="InterPro" id="IPR004358">
    <property type="entry name" value="Sig_transdc_His_kin-like_C"/>
</dbReference>
<dbReference type="PANTHER" id="PTHR45339">
    <property type="entry name" value="HYBRID SIGNAL TRANSDUCTION HISTIDINE KINASE J"/>
    <property type="match status" value="1"/>
</dbReference>
<keyword evidence="5" id="KW-0808">Transferase</keyword>
<evidence type="ECO:0000313" key="16">
    <source>
        <dbReference type="EMBL" id="MEY1661434.1"/>
    </source>
</evidence>
<dbReference type="Gene3D" id="1.10.287.130">
    <property type="match status" value="1"/>
</dbReference>
<evidence type="ECO:0000259" key="12">
    <source>
        <dbReference type="PROSITE" id="PS50109"/>
    </source>
</evidence>
<dbReference type="EC" id="2.7.13.3" evidence="3"/>
<dbReference type="PANTHER" id="PTHR45339:SF5">
    <property type="entry name" value="HISTIDINE KINASE"/>
    <property type="match status" value="1"/>
</dbReference>
<keyword evidence="17" id="KW-1185">Reference proteome</keyword>
<evidence type="ECO:0000256" key="3">
    <source>
        <dbReference type="ARBA" id="ARBA00012438"/>
    </source>
</evidence>
<evidence type="ECO:0000259" key="14">
    <source>
        <dbReference type="PROSITE" id="PS50885"/>
    </source>
</evidence>
<dbReference type="InterPro" id="IPR036097">
    <property type="entry name" value="HisK_dim/P_sf"/>
</dbReference>
<reference evidence="16 17" key="1">
    <citation type="submission" date="2024-07" db="EMBL/GenBank/DDBJ databases">
        <authorList>
            <person name="Ren Q."/>
        </authorList>
    </citation>
    <scope>NUCLEOTIDE SEQUENCE [LARGE SCALE GENOMIC DNA]</scope>
    <source>
        <strain evidence="16 17">REN37</strain>
    </source>
</reference>
<evidence type="ECO:0000256" key="2">
    <source>
        <dbReference type="ARBA" id="ARBA00004370"/>
    </source>
</evidence>
<evidence type="ECO:0000256" key="8">
    <source>
        <dbReference type="PROSITE-ProRule" id="PRU00110"/>
    </source>
</evidence>
<gene>
    <name evidence="16" type="ORF">AB5I84_04645</name>
</gene>
<evidence type="ECO:0000256" key="11">
    <source>
        <dbReference type="SAM" id="Phobius"/>
    </source>
</evidence>
<dbReference type="SUPFAM" id="SSF55874">
    <property type="entry name" value="ATPase domain of HSP90 chaperone/DNA topoisomerase II/histidine kinase"/>
    <property type="match status" value="1"/>
</dbReference>
<dbReference type="InterPro" id="IPR011006">
    <property type="entry name" value="CheY-like_superfamily"/>
</dbReference>
<feature type="transmembrane region" description="Helical" evidence="11">
    <location>
        <begin position="147"/>
        <end position="166"/>
    </location>
</feature>
<comment type="caution">
    <text evidence="16">The sequence shown here is derived from an EMBL/GenBank/DDBJ whole genome shotgun (WGS) entry which is preliminary data.</text>
</comment>
<dbReference type="CDD" id="cd00088">
    <property type="entry name" value="HPT"/>
    <property type="match status" value="1"/>
</dbReference>
<evidence type="ECO:0000256" key="9">
    <source>
        <dbReference type="PROSITE-ProRule" id="PRU00169"/>
    </source>
</evidence>
<dbReference type="EMBL" id="JBGCUO010000001">
    <property type="protein sequence ID" value="MEY1661434.1"/>
    <property type="molecule type" value="Genomic_DNA"/>
</dbReference>
<dbReference type="Proteomes" id="UP001562065">
    <property type="component" value="Unassembled WGS sequence"/>
</dbReference>
<evidence type="ECO:0000256" key="7">
    <source>
        <dbReference type="ARBA" id="ARBA00023012"/>
    </source>
</evidence>
<dbReference type="CDD" id="cd00082">
    <property type="entry name" value="HisKA"/>
    <property type="match status" value="1"/>
</dbReference>
<evidence type="ECO:0000256" key="6">
    <source>
        <dbReference type="ARBA" id="ARBA00022777"/>
    </source>
</evidence>
<dbReference type="InterPro" id="IPR001789">
    <property type="entry name" value="Sig_transdc_resp-reg_receiver"/>
</dbReference>
<dbReference type="PROSITE" id="PS50885">
    <property type="entry name" value="HAMP"/>
    <property type="match status" value="1"/>
</dbReference>
<keyword evidence="7" id="KW-0902">Two-component regulatory system</keyword>
<name>A0ABV4AF22_9GAMM</name>
<dbReference type="SMART" id="SM00448">
    <property type="entry name" value="REC"/>
    <property type="match status" value="1"/>
</dbReference>
<dbReference type="SUPFAM" id="SSF47226">
    <property type="entry name" value="Histidine-containing phosphotransfer domain, HPT domain"/>
    <property type="match status" value="1"/>
</dbReference>
<dbReference type="InterPro" id="IPR005467">
    <property type="entry name" value="His_kinase_dom"/>
</dbReference>
<dbReference type="SUPFAM" id="SSF47384">
    <property type="entry name" value="Homodimeric domain of signal transducing histidine kinase"/>
    <property type="match status" value="1"/>
</dbReference>
<dbReference type="SMART" id="SM00387">
    <property type="entry name" value="HATPase_c"/>
    <property type="match status" value="1"/>
</dbReference>
<dbReference type="PROSITE" id="PS50109">
    <property type="entry name" value="HIS_KIN"/>
    <property type="match status" value="1"/>
</dbReference>
<dbReference type="Gene3D" id="1.20.120.160">
    <property type="entry name" value="HPT domain"/>
    <property type="match status" value="1"/>
</dbReference>
<evidence type="ECO:0000256" key="5">
    <source>
        <dbReference type="ARBA" id="ARBA00022679"/>
    </source>
</evidence>
<dbReference type="Pfam" id="PF02518">
    <property type="entry name" value="HATPase_c"/>
    <property type="match status" value="1"/>
</dbReference>